<feature type="compositionally biased region" description="Basic and acidic residues" evidence="1">
    <location>
        <begin position="16"/>
        <end position="32"/>
    </location>
</feature>
<name>A0A396ID93_MEDTR</name>
<protein>
    <submittedName>
        <fullName evidence="2">Uncharacterized protein</fullName>
    </submittedName>
</protein>
<gene>
    <name evidence="2" type="ORF">MtrunA17_Chr4g0059151</name>
</gene>
<organism evidence="2">
    <name type="scientific">Medicago truncatula</name>
    <name type="common">Barrel medic</name>
    <name type="synonym">Medicago tribuloides</name>
    <dbReference type="NCBI Taxonomy" id="3880"/>
    <lineage>
        <taxon>Eukaryota</taxon>
        <taxon>Viridiplantae</taxon>
        <taxon>Streptophyta</taxon>
        <taxon>Embryophyta</taxon>
        <taxon>Tracheophyta</taxon>
        <taxon>Spermatophyta</taxon>
        <taxon>Magnoliopsida</taxon>
        <taxon>eudicotyledons</taxon>
        <taxon>Gunneridae</taxon>
        <taxon>Pentapetalae</taxon>
        <taxon>rosids</taxon>
        <taxon>fabids</taxon>
        <taxon>Fabales</taxon>
        <taxon>Fabaceae</taxon>
        <taxon>Papilionoideae</taxon>
        <taxon>50 kb inversion clade</taxon>
        <taxon>NPAAA clade</taxon>
        <taxon>Hologalegina</taxon>
        <taxon>IRL clade</taxon>
        <taxon>Trifolieae</taxon>
        <taxon>Medicago</taxon>
    </lineage>
</organism>
<dbReference type="Gramene" id="rna26226">
    <property type="protein sequence ID" value="RHN63520.1"/>
    <property type="gene ID" value="gene26226"/>
</dbReference>
<sequence length="108" mass="12348">MSSPPSKVENESSVEIQEHEEKVEKNDEVKSSIEEATKQGIKSVLYFLKDKIPGLQITTMNINAEVEGAEEDEFIIPPMLKDSNKTTSSENIEVKRKLIIWMYIMRGF</sequence>
<dbReference type="EMBL" id="PSQE01000004">
    <property type="protein sequence ID" value="RHN63520.1"/>
    <property type="molecule type" value="Genomic_DNA"/>
</dbReference>
<feature type="compositionally biased region" description="Polar residues" evidence="1">
    <location>
        <begin position="1"/>
        <end position="15"/>
    </location>
</feature>
<proteinExistence type="predicted"/>
<dbReference type="AlphaFoldDB" id="A0A396ID93"/>
<dbReference type="Proteomes" id="UP000265566">
    <property type="component" value="Chromosome 4"/>
</dbReference>
<evidence type="ECO:0000256" key="1">
    <source>
        <dbReference type="SAM" id="MobiDB-lite"/>
    </source>
</evidence>
<reference evidence="2" key="1">
    <citation type="journal article" date="2018" name="Nat. Plants">
        <title>Whole-genome landscape of Medicago truncatula symbiotic genes.</title>
        <authorList>
            <person name="Pecrix Y."/>
            <person name="Gamas P."/>
            <person name="Carrere S."/>
        </authorList>
    </citation>
    <scope>NUCLEOTIDE SEQUENCE</scope>
    <source>
        <tissue evidence="2">Leaves</tissue>
    </source>
</reference>
<evidence type="ECO:0000313" key="2">
    <source>
        <dbReference type="EMBL" id="RHN63520.1"/>
    </source>
</evidence>
<accession>A0A396ID93</accession>
<comment type="caution">
    <text evidence="2">The sequence shown here is derived from an EMBL/GenBank/DDBJ whole genome shotgun (WGS) entry which is preliminary data.</text>
</comment>
<feature type="region of interest" description="Disordered" evidence="1">
    <location>
        <begin position="1"/>
        <end position="32"/>
    </location>
</feature>